<evidence type="ECO:0000256" key="1">
    <source>
        <dbReference type="SAM" id="MobiDB-lite"/>
    </source>
</evidence>
<feature type="compositionally biased region" description="Low complexity" evidence="1">
    <location>
        <begin position="108"/>
        <end position="122"/>
    </location>
</feature>
<dbReference type="InterPro" id="IPR011993">
    <property type="entry name" value="PH-like_dom_sf"/>
</dbReference>
<name>A0A9Q0R958_ANAIG</name>
<feature type="region of interest" description="Disordered" evidence="1">
    <location>
        <begin position="347"/>
        <end position="377"/>
    </location>
</feature>
<evidence type="ECO:0000259" key="2">
    <source>
        <dbReference type="PROSITE" id="PS50003"/>
    </source>
</evidence>
<accession>A0A9Q0R958</accession>
<evidence type="ECO:0000313" key="3">
    <source>
        <dbReference type="EMBL" id="KAJ5071739.1"/>
    </source>
</evidence>
<gene>
    <name evidence="3" type="ORF">M0811_09899</name>
</gene>
<keyword evidence="4" id="KW-1185">Reference proteome</keyword>
<protein>
    <submittedName>
        <fullName evidence="3">Faciogenital dysplasia protein</fullName>
    </submittedName>
</protein>
<dbReference type="Proteomes" id="UP001149090">
    <property type="component" value="Unassembled WGS sequence"/>
</dbReference>
<feature type="compositionally biased region" description="Polar residues" evidence="1">
    <location>
        <begin position="91"/>
        <end position="107"/>
    </location>
</feature>
<dbReference type="Pfam" id="PF00169">
    <property type="entry name" value="PH"/>
    <property type="match status" value="1"/>
</dbReference>
<dbReference type="EMBL" id="JAPDFW010000085">
    <property type="protein sequence ID" value="KAJ5071739.1"/>
    <property type="molecule type" value="Genomic_DNA"/>
</dbReference>
<dbReference type="SUPFAM" id="SSF50729">
    <property type="entry name" value="PH domain-like"/>
    <property type="match status" value="1"/>
</dbReference>
<dbReference type="AlphaFoldDB" id="A0A9Q0R958"/>
<dbReference type="InterPro" id="IPR001849">
    <property type="entry name" value="PH_domain"/>
</dbReference>
<comment type="caution">
    <text evidence="3">The sequence shown here is derived from an EMBL/GenBank/DDBJ whole genome shotgun (WGS) entry which is preliminary data.</text>
</comment>
<feature type="compositionally biased region" description="Low complexity" evidence="1">
    <location>
        <begin position="361"/>
        <end position="371"/>
    </location>
</feature>
<dbReference type="PROSITE" id="PS50003">
    <property type="entry name" value="PH_DOMAIN"/>
    <property type="match status" value="1"/>
</dbReference>
<proteinExistence type="predicted"/>
<sequence length="490" mass="57162">MISGTNINLSGSKSRKFRLEGVLYLIDFNQHIPQNIQNLNQQQIHQSQKRTNTHLPKNHMLTQSYYSQKTLLRSPTNHYHLSHSHDGVSLCSDSISDPQNWKQQSESNTTNNNNNQQQTTTNPIFVPEANIDPKFTQKLNQEKVDKQSIQKFYAKKLRKVHSIAIQNALVPELPILNPNTTFSPRYLFLFSDMLLVCKTSKQTFFQVQYRLSTMKIFLHPIVPLNNKGPIQYTFKMTTPQGTFVFGSESQKIIETWVRALAVAINDSVIDFLQNQKKRFDEDLQFTRESNRKSFVESPIMISVPDLKMNFDSDSDSSFIFKVRSKSKDVSFSEFDFQEIQEIQEIEKKKKDKKKKKKKKNQNQNQNQNQINPMMRKVPTTPSFPVFSEYEKSEFDFSDSDFEDITNSLPNLSQNSLGDPLWTCLFFYALLNESNPVVKKHKFLIQTKSKDSLERVVVKWIQQKYQTTVDLNFIRLLTTQLPPSSKFFFQI</sequence>
<dbReference type="OrthoDB" id="9994905at2759"/>
<feature type="domain" description="PH" evidence="2">
    <location>
        <begin position="162"/>
        <end position="265"/>
    </location>
</feature>
<reference evidence="3" key="1">
    <citation type="submission" date="2022-10" db="EMBL/GenBank/DDBJ databases">
        <title>Novel sulphate-reducing endosymbionts in the free-living metamonad Anaeramoeba.</title>
        <authorList>
            <person name="Jerlstrom-Hultqvist J."/>
            <person name="Cepicka I."/>
            <person name="Gallot-Lavallee L."/>
            <person name="Salas-Leiva D."/>
            <person name="Curtis B.A."/>
            <person name="Zahonova K."/>
            <person name="Pipaliya S."/>
            <person name="Dacks J."/>
            <person name="Roger A.J."/>
        </authorList>
    </citation>
    <scope>NUCLEOTIDE SEQUENCE</scope>
    <source>
        <strain evidence="3">BMAN</strain>
    </source>
</reference>
<evidence type="ECO:0000313" key="4">
    <source>
        <dbReference type="Proteomes" id="UP001149090"/>
    </source>
</evidence>
<dbReference type="Gene3D" id="2.30.29.30">
    <property type="entry name" value="Pleckstrin-homology domain (PH domain)/Phosphotyrosine-binding domain (PTB)"/>
    <property type="match status" value="1"/>
</dbReference>
<dbReference type="SMART" id="SM00233">
    <property type="entry name" value="PH"/>
    <property type="match status" value="1"/>
</dbReference>
<feature type="region of interest" description="Disordered" evidence="1">
    <location>
        <begin position="82"/>
        <end position="122"/>
    </location>
</feature>
<feature type="compositionally biased region" description="Basic residues" evidence="1">
    <location>
        <begin position="349"/>
        <end position="360"/>
    </location>
</feature>
<organism evidence="3 4">
    <name type="scientific">Anaeramoeba ignava</name>
    <name type="common">Anaerobic marine amoeba</name>
    <dbReference type="NCBI Taxonomy" id="1746090"/>
    <lineage>
        <taxon>Eukaryota</taxon>
        <taxon>Metamonada</taxon>
        <taxon>Anaeramoebidae</taxon>
        <taxon>Anaeramoeba</taxon>
    </lineage>
</organism>